<organism evidence="1 2">
    <name type="scientific">Lentinula edodes</name>
    <name type="common">Shiitake mushroom</name>
    <name type="synonym">Lentinus edodes</name>
    <dbReference type="NCBI Taxonomy" id="5353"/>
    <lineage>
        <taxon>Eukaryota</taxon>
        <taxon>Fungi</taxon>
        <taxon>Dikarya</taxon>
        <taxon>Basidiomycota</taxon>
        <taxon>Agaricomycotina</taxon>
        <taxon>Agaricomycetes</taxon>
        <taxon>Agaricomycetidae</taxon>
        <taxon>Agaricales</taxon>
        <taxon>Marasmiineae</taxon>
        <taxon>Omphalotaceae</taxon>
        <taxon>Lentinula</taxon>
    </lineage>
</organism>
<dbReference type="Proteomes" id="UP000188533">
    <property type="component" value="Unassembled WGS sequence"/>
</dbReference>
<evidence type="ECO:0000313" key="1">
    <source>
        <dbReference type="EMBL" id="GAW03450.1"/>
    </source>
</evidence>
<name>A0A1Q3E895_LENED</name>
<reference evidence="1 2" key="1">
    <citation type="submission" date="2016-08" db="EMBL/GenBank/DDBJ databases">
        <authorList>
            <consortium name="Lentinula edodes genome sequencing consortium"/>
            <person name="Sakamoto Y."/>
            <person name="Nakade K."/>
            <person name="Sato S."/>
            <person name="Yoshida Y."/>
            <person name="Miyazaki K."/>
            <person name="Natsume S."/>
            <person name="Konno N."/>
        </authorList>
    </citation>
    <scope>NUCLEOTIDE SEQUENCE [LARGE SCALE GENOMIC DNA]</scope>
    <source>
        <strain evidence="1 2">NBRC 111202</strain>
    </source>
</reference>
<comment type="caution">
    <text evidence="1">The sequence shown here is derived from an EMBL/GenBank/DDBJ whole genome shotgun (WGS) entry which is preliminary data.</text>
</comment>
<dbReference type="AlphaFoldDB" id="A0A1Q3E895"/>
<gene>
    <name evidence="1" type="ORF">LENED_005178</name>
</gene>
<keyword evidence="2" id="KW-1185">Reference proteome</keyword>
<dbReference type="EMBL" id="BDGU01000148">
    <property type="protein sequence ID" value="GAW03450.1"/>
    <property type="molecule type" value="Genomic_DNA"/>
</dbReference>
<reference evidence="1 2" key="2">
    <citation type="submission" date="2017-02" db="EMBL/GenBank/DDBJ databases">
        <title>A genome survey and senescence transcriptome analysis in Lentinula edodes.</title>
        <authorList>
            <person name="Sakamoto Y."/>
            <person name="Nakade K."/>
            <person name="Sato S."/>
            <person name="Yoshida Y."/>
            <person name="Miyazaki K."/>
            <person name="Natsume S."/>
            <person name="Konno N."/>
        </authorList>
    </citation>
    <scope>NUCLEOTIDE SEQUENCE [LARGE SCALE GENOMIC DNA]</scope>
    <source>
        <strain evidence="1 2">NBRC 111202</strain>
    </source>
</reference>
<sequence length="71" mass="8261">MFLLRWQGWTARTSQVFCSEPSRLERVPECRHPPLVDVFTCGSRGQSLFASFVTRSGQCLRQHVRKFCVSR</sequence>
<proteinExistence type="predicted"/>
<evidence type="ECO:0000313" key="2">
    <source>
        <dbReference type="Proteomes" id="UP000188533"/>
    </source>
</evidence>
<accession>A0A1Q3E895</accession>
<protein>
    <submittedName>
        <fullName evidence="1">Uncharacterized protein</fullName>
    </submittedName>
</protein>